<protein>
    <submittedName>
        <fullName evidence="1">Uncharacterized protein</fullName>
    </submittedName>
</protein>
<accession>A0AAQ4DME8</accession>
<gene>
    <name evidence="1" type="ORF">V5799_033750</name>
</gene>
<sequence>MLLVRSQHQVHTCLPSEVTILKQQVFNARLNRQDNGQDLEAARLYQHDRMSTAMASAVCECSSARGDVFVFRQLF</sequence>
<comment type="caution">
    <text evidence="1">The sequence shown here is derived from an EMBL/GenBank/DDBJ whole genome shotgun (WGS) entry which is preliminary data.</text>
</comment>
<dbReference type="EMBL" id="JARKHS020029125">
    <property type="protein sequence ID" value="KAK8763638.1"/>
    <property type="molecule type" value="Genomic_DNA"/>
</dbReference>
<dbReference type="AlphaFoldDB" id="A0AAQ4DME8"/>
<name>A0AAQ4DME8_AMBAM</name>
<evidence type="ECO:0000313" key="1">
    <source>
        <dbReference type="EMBL" id="KAK8763638.1"/>
    </source>
</evidence>
<keyword evidence="2" id="KW-1185">Reference proteome</keyword>
<reference evidence="1 2" key="1">
    <citation type="journal article" date="2023" name="Arcadia Sci">
        <title>De novo assembly of a long-read Amblyomma americanum tick genome.</title>
        <authorList>
            <person name="Chou S."/>
            <person name="Poskanzer K.E."/>
            <person name="Rollins M."/>
            <person name="Thuy-Boun P.S."/>
        </authorList>
    </citation>
    <scope>NUCLEOTIDE SEQUENCE [LARGE SCALE GENOMIC DNA]</scope>
    <source>
        <strain evidence="1">F_SG_1</strain>
        <tissue evidence="1">Salivary glands</tissue>
    </source>
</reference>
<organism evidence="1 2">
    <name type="scientific">Amblyomma americanum</name>
    <name type="common">Lone star tick</name>
    <dbReference type="NCBI Taxonomy" id="6943"/>
    <lineage>
        <taxon>Eukaryota</taxon>
        <taxon>Metazoa</taxon>
        <taxon>Ecdysozoa</taxon>
        <taxon>Arthropoda</taxon>
        <taxon>Chelicerata</taxon>
        <taxon>Arachnida</taxon>
        <taxon>Acari</taxon>
        <taxon>Parasitiformes</taxon>
        <taxon>Ixodida</taxon>
        <taxon>Ixodoidea</taxon>
        <taxon>Ixodidae</taxon>
        <taxon>Amblyomminae</taxon>
        <taxon>Amblyomma</taxon>
    </lineage>
</organism>
<dbReference type="Proteomes" id="UP001321473">
    <property type="component" value="Unassembled WGS sequence"/>
</dbReference>
<evidence type="ECO:0000313" key="2">
    <source>
        <dbReference type="Proteomes" id="UP001321473"/>
    </source>
</evidence>
<proteinExistence type="predicted"/>